<sequence>MAAVAHQFMDKVFVGGPAPIGTFASRYDGFLATGETVEQEFKGMRDGMVFTNKRLMVINAQGLLGKKVEVTSFPWRSITAFSLENSGTIDLDAELKICGSGWGVCEVMMTKGTNVREVAQFINNRINL</sequence>
<dbReference type="RefSeq" id="WP_125944995.1">
    <property type="nucleotide sequence ID" value="NZ_SSTI01000004.1"/>
</dbReference>
<evidence type="ECO:0000313" key="2">
    <source>
        <dbReference type="EMBL" id="THG40595.1"/>
    </source>
</evidence>
<dbReference type="EMBL" id="SSTI01000004">
    <property type="protein sequence ID" value="THG40595.1"/>
    <property type="molecule type" value="Genomic_DNA"/>
</dbReference>
<feature type="domain" description="Bacterial Pleckstrin homology" evidence="1">
    <location>
        <begin position="23"/>
        <end position="124"/>
    </location>
</feature>
<evidence type="ECO:0000259" key="1">
    <source>
        <dbReference type="Pfam" id="PF08000"/>
    </source>
</evidence>
<dbReference type="InterPro" id="IPR037063">
    <property type="entry name" value="PHb_sf"/>
</dbReference>
<dbReference type="Proteomes" id="UP000308038">
    <property type="component" value="Unassembled WGS sequence"/>
</dbReference>
<reference evidence="2 3" key="1">
    <citation type="submission" date="2019-04" db="EMBL/GenBank/DDBJ databases">
        <title>Microbes associate with the intestines of laboratory mice.</title>
        <authorList>
            <person name="Navarre W."/>
            <person name="Wong E."/>
            <person name="Huang K.C."/>
            <person name="Tropini C."/>
            <person name="Ng K."/>
            <person name="Yu B."/>
        </authorList>
    </citation>
    <scope>NUCLEOTIDE SEQUENCE [LARGE SCALE GENOMIC DNA]</scope>
    <source>
        <strain evidence="2 3">NM83_B4-11</strain>
    </source>
</reference>
<protein>
    <submittedName>
        <fullName evidence="2">PH domain-containing protein</fullName>
    </submittedName>
</protein>
<dbReference type="SUPFAM" id="SSF50729">
    <property type="entry name" value="PH domain-like"/>
    <property type="match status" value="1"/>
</dbReference>
<gene>
    <name evidence="2" type="ORF">E5988_07200</name>
</gene>
<dbReference type="Pfam" id="PF08000">
    <property type="entry name" value="bPH_1"/>
    <property type="match status" value="1"/>
</dbReference>
<proteinExistence type="predicted"/>
<organism evidence="2 3">
    <name type="scientific">Sphingomonas olei</name>
    <dbReference type="NCBI Taxonomy" id="1886787"/>
    <lineage>
        <taxon>Bacteria</taxon>
        <taxon>Pseudomonadati</taxon>
        <taxon>Pseudomonadota</taxon>
        <taxon>Alphaproteobacteria</taxon>
        <taxon>Sphingomonadales</taxon>
        <taxon>Sphingomonadaceae</taxon>
        <taxon>Sphingomonas</taxon>
    </lineage>
</organism>
<accession>A0ABY2QIF8</accession>
<comment type="caution">
    <text evidence="2">The sequence shown here is derived from an EMBL/GenBank/DDBJ whole genome shotgun (WGS) entry which is preliminary data.</text>
</comment>
<name>A0ABY2QIF8_9SPHN</name>
<dbReference type="InterPro" id="IPR012544">
    <property type="entry name" value="PHb"/>
</dbReference>
<dbReference type="Gene3D" id="2.30.29.50">
    <property type="entry name" value="Bacterial Pleckstrin homology domain"/>
    <property type="match status" value="1"/>
</dbReference>
<dbReference type="CDD" id="cd13225">
    <property type="entry name" value="PH-like_bacteria"/>
    <property type="match status" value="1"/>
</dbReference>
<keyword evidence="3" id="KW-1185">Reference proteome</keyword>
<evidence type="ECO:0000313" key="3">
    <source>
        <dbReference type="Proteomes" id="UP000308038"/>
    </source>
</evidence>